<reference evidence="1" key="1">
    <citation type="journal article" date="2023" name="G3 (Bethesda)">
        <title>A reference genome for the long-term kleptoplast-retaining sea slug Elysia crispata morphotype clarki.</title>
        <authorList>
            <person name="Eastman K.E."/>
            <person name="Pendleton A.L."/>
            <person name="Shaikh M.A."/>
            <person name="Suttiyut T."/>
            <person name="Ogas R."/>
            <person name="Tomko P."/>
            <person name="Gavelis G."/>
            <person name="Widhalm J.R."/>
            <person name="Wisecaver J.H."/>
        </authorList>
    </citation>
    <scope>NUCLEOTIDE SEQUENCE</scope>
    <source>
        <strain evidence="1">ECLA1</strain>
    </source>
</reference>
<dbReference type="AlphaFoldDB" id="A0AAE0YE29"/>
<name>A0AAE0YE29_9GAST</name>
<evidence type="ECO:0000313" key="1">
    <source>
        <dbReference type="EMBL" id="KAK3741387.1"/>
    </source>
</evidence>
<dbReference type="Proteomes" id="UP001283361">
    <property type="component" value="Unassembled WGS sequence"/>
</dbReference>
<dbReference type="EMBL" id="JAWDGP010006429">
    <property type="protein sequence ID" value="KAK3741387.1"/>
    <property type="molecule type" value="Genomic_DNA"/>
</dbReference>
<keyword evidence="2" id="KW-1185">Reference proteome</keyword>
<comment type="caution">
    <text evidence="1">The sequence shown here is derived from an EMBL/GenBank/DDBJ whole genome shotgun (WGS) entry which is preliminary data.</text>
</comment>
<sequence length="88" mass="10364">MISTCAFLRSMKHFKIYFRKHKTRSLLSAFLLTKKVKGRNVSRHQPHQLRYRGIVTRIQNAYERKRGSTAMVGSASKITRSARHRYRG</sequence>
<protein>
    <submittedName>
        <fullName evidence="1">Uncharacterized protein</fullName>
    </submittedName>
</protein>
<organism evidence="1 2">
    <name type="scientific">Elysia crispata</name>
    <name type="common">lettuce slug</name>
    <dbReference type="NCBI Taxonomy" id="231223"/>
    <lineage>
        <taxon>Eukaryota</taxon>
        <taxon>Metazoa</taxon>
        <taxon>Spiralia</taxon>
        <taxon>Lophotrochozoa</taxon>
        <taxon>Mollusca</taxon>
        <taxon>Gastropoda</taxon>
        <taxon>Heterobranchia</taxon>
        <taxon>Euthyneura</taxon>
        <taxon>Panpulmonata</taxon>
        <taxon>Sacoglossa</taxon>
        <taxon>Placobranchoidea</taxon>
        <taxon>Plakobranchidae</taxon>
        <taxon>Elysia</taxon>
    </lineage>
</organism>
<evidence type="ECO:0000313" key="2">
    <source>
        <dbReference type="Proteomes" id="UP001283361"/>
    </source>
</evidence>
<accession>A0AAE0YE29</accession>
<proteinExistence type="predicted"/>
<gene>
    <name evidence="1" type="ORF">RRG08_034432</name>
</gene>